<dbReference type="Proteomes" id="UP000184233">
    <property type="component" value="Unassembled WGS sequence"/>
</dbReference>
<gene>
    <name evidence="2" type="ORF">BGO89_08590</name>
</gene>
<proteinExistence type="predicted"/>
<dbReference type="InterPro" id="IPR025272">
    <property type="entry name" value="SocA_Panacea"/>
</dbReference>
<evidence type="ECO:0000259" key="1">
    <source>
        <dbReference type="Pfam" id="PF13274"/>
    </source>
</evidence>
<dbReference type="Pfam" id="PF13274">
    <property type="entry name" value="SocA_Panacea"/>
    <property type="match status" value="1"/>
</dbReference>
<evidence type="ECO:0000313" key="2">
    <source>
        <dbReference type="EMBL" id="OJX56602.1"/>
    </source>
</evidence>
<comment type="caution">
    <text evidence="2">The sequence shown here is derived from an EMBL/GenBank/DDBJ whole genome shotgun (WGS) entry which is preliminary data.</text>
</comment>
<organism evidence="2 3">
    <name type="scientific">Candidatus Kapaibacterium thiocyanatum</name>
    <dbReference type="NCBI Taxonomy" id="1895771"/>
    <lineage>
        <taxon>Bacteria</taxon>
        <taxon>Pseudomonadati</taxon>
        <taxon>Candidatus Kapaibacteriota</taxon>
        <taxon>Candidatus Kapaibacteriia</taxon>
        <taxon>Candidatus Kapaibacteriales</taxon>
        <taxon>Candidatus Kapaibacteriaceae</taxon>
        <taxon>Candidatus Kapaibacterium</taxon>
    </lineage>
</organism>
<evidence type="ECO:0000313" key="3">
    <source>
        <dbReference type="Proteomes" id="UP000184233"/>
    </source>
</evidence>
<dbReference type="AlphaFoldDB" id="A0A1M3KW17"/>
<accession>A0A1M3KW17</accession>
<reference evidence="2 3" key="1">
    <citation type="submission" date="2016-09" db="EMBL/GenBank/DDBJ databases">
        <title>Genome-resolved meta-omics ties microbial dynamics to process performance in biotechnology for thiocyanate degradation.</title>
        <authorList>
            <person name="Kantor R.S."/>
            <person name="Huddy R.J."/>
            <person name="Iyer R."/>
            <person name="Thomas B.C."/>
            <person name="Brown C.T."/>
            <person name="Anantharaman K."/>
            <person name="Tringe S."/>
            <person name="Hettich R.L."/>
            <person name="Harrison S.T."/>
            <person name="Banfield J.F."/>
        </authorList>
    </citation>
    <scope>NUCLEOTIDE SEQUENCE [LARGE SCALE GENOMIC DNA]</scope>
    <source>
        <strain evidence="2">59-99</strain>
    </source>
</reference>
<protein>
    <recommendedName>
        <fullName evidence="1">Antitoxin SocA-like Panacea domain-containing protein</fullName>
    </recommendedName>
</protein>
<name>A0A1M3KW17_9BACT</name>
<dbReference type="EMBL" id="MKVH01000024">
    <property type="protein sequence ID" value="OJX56602.1"/>
    <property type="molecule type" value="Genomic_DNA"/>
</dbReference>
<feature type="domain" description="Antitoxin SocA-like Panacea" evidence="1">
    <location>
        <begin position="32"/>
        <end position="138"/>
    </location>
</feature>
<sequence length="192" mass="22051">MNDLQRRKAQERLRSVVIFLLQNCQSMTKTKLLKLLWLVDYNHVLETGLTITGESYLVEQHGPVPEAVFRNWPRSIQPFAKSRTEPAYADSYPAEYVELVEGAQFSDSLFSDFQMELLESIVERYGSMTSTVLEMITHYGDDYQNNPVETPWARAGGLAKQYSRRITPSDMLKGSEYEKHILGILYGSDDEL</sequence>